<feature type="non-terminal residue" evidence="1">
    <location>
        <position position="123"/>
    </location>
</feature>
<organism evidence="1 2">
    <name type="scientific">Ancylostoma duodenale</name>
    <dbReference type="NCBI Taxonomy" id="51022"/>
    <lineage>
        <taxon>Eukaryota</taxon>
        <taxon>Metazoa</taxon>
        <taxon>Ecdysozoa</taxon>
        <taxon>Nematoda</taxon>
        <taxon>Chromadorea</taxon>
        <taxon>Rhabditida</taxon>
        <taxon>Rhabditina</taxon>
        <taxon>Rhabditomorpha</taxon>
        <taxon>Strongyloidea</taxon>
        <taxon>Ancylostomatidae</taxon>
        <taxon>Ancylostomatinae</taxon>
        <taxon>Ancylostoma</taxon>
    </lineage>
</organism>
<evidence type="ECO:0000313" key="2">
    <source>
        <dbReference type="Proteomes" id="UP000054047"/>
    </source>
</evidence>
<feature type="non-terminal residue" evidence="1">
    <location>
        <position position="1"/>
    </location>
</feature>
<sequence length="123" mass="13521">ISVNGYLGFATVLDQGPTINVGPESTDWPRQQDPAMIAPYLCKQQVPQSGNPALRAGIFYRLILRQSLFGRESGSNMNLGGTMQGSSFFGQSASQACPGTPETYARCDSQSDYFLDEMMRWLQ</sequence>
<keyword evidence="2" id="KW-1185">Reference proteome</keyword>
<dbReference type="EMBL" id="KN762417">
    <property type="protein sequence ID" value="KIH48123.1"/>
    <property type="molecule type" value="Genomic_DNA"/>
</dbReference>
<reference evidence="1 2" key="1">
    <citation type="submission" date="2013-12" db="EMBL/GenBank/DDBJ databases">
        <title>Draft genome of the parsitic nematode Ancylostoma duodenale.</title>
        <authorList>
            <person name="Mitreva M."/>
        </authorList>
    </citation>
    <scope>NUCLEOTIDE SEQUENCE [LARGE SCALE GENOMIC DNA]</scope>
    <source>
        <strain evidence="1 2">Zhejiang</strain>
    </source>
</reference>
<dbReference type="AlphaFoldDB" id="A0A0C2BVY6"/>
<gene>
    <name evidence="1" type="ORF">ANCDUO_21811</name>
</gene>
<protein>
    <submittedName>
        <fullName evidence="1">Uncharacterized protein</fullName>
    </submittedName>
</protein>
<dbReference type="OrthoDB" id="5844112at2759"/>
<name>A0A0C2BVY6_9BILA</name>
<accession>A0A0C2BVY6</accession>
<proteinExistence type="predicted"/>
<dbReference type="Proteomes" id="UP000054047">
    <property type="component" value="Unassembled WGS sequence"/>
</dbReference>
<evidence type="ECO:0000313" key="1">
    <source>
        <dbReference type="EMBL" id="KIH48123.1"/>
    </source>
</evidence>